<keyword evidence="4 8" id="KW-0028">Amino-acid biosynthesis</keyword>
<dbReference type="InterPro" id="IPR016117">
    <property type="entry name" value="ArgJ-like_dom_sf"/>
</dbReference>
<dbReference type="PANTHER" id="PTHR23100">
    <property type="entry name" value="ARGININE BIOSYNTHESIS BIFUNCTIONAL PROTEIN ARGJ"/>
    <property type="match status" value="1"/>
</dbReference>
<feature type="binding site" evidence="8">
    <location>
        <position position="204"/>
    </location>
    <ligand>
        <name>substrate</name>
    </ligand>
</feature>
<dbReference type="NCBIfam" id="TIGR00120">
    <property type="entry name" value="ArgJ"/>
    <property type="match status" value="1"/>
</dbReference>
<evidence type="ECO:0000256" key="4">
    <source>
        <dbReference type="ARBA" id="ARBA00022605"/>
    </source>
</evidence>
<comment type="subcellular location">
    <subcellularLocation>
        <location evidence="8">Cytoplasm</location>
    </subcellularLocation>
</comment>
<keyword evidence="6 8" id="KW-0068">Autocatalytic cleavage</keyword>
<comment type="subunit">
    <text evidence="2 8">Heterotetramer of two alpha and two beta chains.</text>
</comment>
<feature type="site" description="Involved in the stabilization of negative charge on the oxyanion by the formation of the oxyanion hole" evidence="8">
    <location>
        <position position="128"/>
    </location>
</feature>
<dbReference type="PANTHER" id="PTHR23100:SF0">
    <property type="entry name" value="ARGININE BIOSYNTHESIS BIFUNCTIONAL PROTEIN ARGJ, MITOCHONDRIAL"/>
    <property type="match status" value="1"/>
</dbReference>
<reference evidence="10" key="1">
    <citation type="journal article" date="2018" name="Sci. Rep.">
        <title>Lignite coal burning seam in the remote Altai Mountains harbors a hydrogen-driven thermophilic microbial community.</title>
        <authorList>
            <person name="Kadnikov V.V."/>
            <person name="Mardanov A.V."/>
            <person name="Ivasenko D.A."/>
            <person name="Antsiferov D.V."/>
            <person name="Beletsky A.V."/>
            <person name="Karnachuk O.V."/>
            <person name="Ravin N.V."/>
        </authorList>
    </citation>
    <scope>NUCLEOTIDE SEQUENCE [LARGE SCALE GENOMIC DNA]</scope>
</reference>
<evidence type="ECO:0000256" key="6">
    <source>
        <dbReference type="ARBA" id="ARBA00022813"/>
    </source>
</evidence>
<dbReference type="GO" id="GO:0006526">
    <property type="term" value="P:L-arginine biosynthetic process"/>
    <property type="evidence" value="ECO:0007669"/>
    <property type="project" value="UniProtKB-UniRule"/>
</dbReference>
<feature type="binding site" evidence="8">
    <location>
        <position position="193"/>
    </location>
    <ligand>
        <name>substrate</name>
    </ligand>
</feature>
<proteinExistence type="inferred from homology"/>
<feature type="binding site" evidence="8">
    <location>
        <position position="167"/>
    </location>
    <ligand>
        <name>substrate</name>
    </ligand>
</feature>
<dbReference type="GO" id="GO:0004042">
    <property type="term" value="F:L-glutamate N-acetyltransferase activity"/>
    <property type="evidence" value="ECO:0007669"/>
    <property type="project" value="UniProtKB-UniRule"/>
</dbReference>
<dbReference type="CDD" id="cd02152">
    <property type="entry name" value="OAT"/>
    <property type="match status" value="1"/>
</dbReference>
<feature type="binding site" evidence="8">
    <location>
        <position position="411"/>
    </location>
    <ligand>
        <name>substrate</name>
    </ligand>
</feature>
<protein>
    <recommendedName>
        <fullName evidence="8">Arginine biosynthesis bifunctional protein ArgJ</fullName>
    </recommendedName>
    <domain>
        <recommendedName>
            <fullName evidence="8">Glutamate N-acetyltransferase</fullName>
            <ecNumber evidence="8">2.3.1.35</ecNumber>
        </recommendedName>
        <alternativeName>
            <fullName evidence="8">Ornithine acetyltransferase</fullName>
            <shortName evidence="8">OATase</shortName>
        </alternativeName>
        <alternativeName>
            <fullName evidence="8">Ornithine transacetylase</fullName>
        </alternativeName>
    </domain>
    <domain>
        <recommendedName>
            <fullName evidence="8">Amino-acid acetyltransferase</fullName>
            <ecNumber evidence="8">2.3.1.1</ecNumber>
        </recommendedName>
        <alternativeName>
            <fullName evidence="8">N-acetylglutamate synthase</fullName>
            <shortName evidence="8">AGSase</shortName>
        </alternativeName>
    </domain>
    <component>
        <recommendedName>
            <fullName evidence="8">Arginine biosynthesis bifunctional protein ArgJ alpha chain</fullName>
        </recommendedName>
    </component>
    <component>
        <recommendedName>
            <fullName evidence="8">Arginine biosynthesis bifunctional protein ArgJ beta chain</fullName>
        </recommendedName>
    </component>
</protein>
<dbReference type="EC" id="2.3.1.35" evidence="8"/>
<keyword evidence="3 8" id="KW-0055">Arginine biosynthesis</keyword>
<dbReference type="Pfam" id="PF01960">
    <property type="entry name" value="ArgJ"/>
    <property type="match status" value="1"/>
</dbReference>
<dbReference type="NCBIfam" id="NF003802">
    <property type="entry name" value="PRK05388.1"/>
    <property type="match status" value="1"/>
</dbReference>
<dbReference type="EC" id="2.3.1.1" evidence="8"/>
<comment type="catalytic activity">
    <reaction evidence="8">
        <text>L-glutamate + acetyl-CoA = N-acetyl-L-glutamate + CoA + H(+)</text>
        <dbReference type="Rhea" id="RHEA:24292"/>
        <dbReference type="ChEBI" id="CHEBI:15378"/>
        <dbReference type="ChEBI" id="CHEBI:29985"/>
        <dbReference type="ChEBI" id="CHEBI:44337"/>
        <dbReference type="ChEBI" id="CHEBI:57287"/>
        <dbReference type="ChEBI" id="CHEBI:57288"/>
        <dbReference type="EC" id="2.3.1.1"/>
    </reaction>
</comment>
<evidence type="ECO:0000256" key="1">
    <source>
        <dbReference type="ARBA" id="ARBA00006774"/>
    </source>
</evidence>
<feature type="site" description="Cleavage; by autolysis" evidence="8">
    <location>
        <begin position="203"/>
        <end position="204"/>
    </location>
</feature>
<comment type="caution">
    <text evidence="9">The sequence shown here is derived from an EMBL/GenBank/DDBJ whole genome shotgun (WGS) entry which is preliminary data.</text>
</comment>
<accession>A0A2R6XY71</accession>
<dbReference type="AlphaFoldDB" id="A0A2R6XY71"/>
<dbReference type="Gene3D" id="3.60.70.12">
    <property type="entry name" value="L-amino peptidase D-ALA esterase/amidase"/>
    <property type="match status" value="1"/>
</dbReference>
<evidence type="ECO:0000256" key="8">
    <source>
        <dbReference type="HAMAP-Rule" id="MF_01106"/>
    </source>
</evidence>
<dbReference type="InterPro" id="IPR002813">
    <property type="entry name" value="Arg_biosynth_ArgJ"/>
</dbReference>
<name>A0A2R6XY71_9BACL</name>
<comment type="pathway">
    <text evidence="8">Amino-acid biosynthesis; L-arginine biosynthesis; L-ornithine and N-acetyl-L-glutamate from L-glutamate and N(2)-acetyl-L-ornithine (cyclic): step 1/1.</text>
</comment>
<dbReference type="Gene3D" id="3.10.20.340">
    <property type="entry name" value="ArgJ beta chain, C-terminal domain"/>
    <property type="match status" value="1"/>
</dbReference>
<dbReference type="FunFam" id="3.10.20.340:FF:000001">
    <property type="entry name" value="Arginine biosynthesis bifunctional protein ArgJ, chloroplastic"/>
    <property type="match status" value="1"/>
</dbReference>
<dbReference type="InterPro" id="IPR042195">
    <property type="entry name" value="ArgJ_beta_C"/>
</dbReference>
<dbReference type="EMBL" id="PEBX01000129">
    <property type="protein sequence ID" value="PTQ55366.1"/>
    <property type="molecule type" value="Genomic_DNA"/>
</dbReference>
<comment type="similarity">
    <text evidence="1 8">Belongs to the ArgJ family.</text>
</comment>
<keyword evidence="8" id="KW-0963">Cytoplasm</keyword>
<feature type="active site" description="Nucleophile" evidence="8">
    <location>
        <position position="204"/>
    </location>
</feature>
<comment type="catalytic activity">
    <reaction evidence="8">
        <text>N(2)-acetyl-L-ornithine + L-glutamate = N-acetyl-L-glutamate + L-ornithine</text>
        <dbReference type="Rhea" id="RHEA:15349"/>
        <dbReference type="ChEBI" id="CHEBI:29985"/>
        <dbReference type="ChEBI" id="CHEBI:44337"/>
        <dbReference type="ChEBI" id="CHEBI:46911"/>
        <dbReference type="ChEBI" id="CHEBI:57805"/>
        <dbReference type="EC" id="2.3.1.35"/>
    </reaction>
</comment>
<feature type="site" description="Involved in the stabilization of negative charge on the oxyanion by the formation of the oxyanion hole" evidence="8">
    <location>
        <position position="129"/>
    </location>
</feature>
<keyword evidence="8" id="KW-0511">Multifunctional enzyme</keyword>
<dbReference type="Proteomes" id="UP000244338">
    <property type="component" value="Unassembled WGS sequence"/>
</dbReference>
<dbReference type="SUPFAM" id="SSF56266">
    <property type="entry name" value="DmpA/ArgJ-like"/>
    <property type="match status" value="1"/>
</dbReference>
<keyword evidence="5 8" id="KW-0808">Transferase</keyword>
<gene>
    <name evidence="8" type="primary">argJ</name>
    <name evidence="9" type="ORF">BSOLF_2286</name>
</gene>
<comment type="function">
    <text evidence="8">Catalyzes two activities which are involved in the cyclic version of arginine biosynthesis: the synthesis of N-acetylglutamate from glutamate and acetyl-CoA as the acetyl donor, and of ornithine by transacetylation between N(2)-acetylornithine and glutamate.</text>
</comment>
<dbReference type="GO" id="GO:0005737">
    <property type="term" value="C:cytoplasm"/>
    <property type="evidence" value="ECO:0007669"/>
    <property type="project" value="UniProtKB-SubCell"/>
</dbReference>
<feature type="binding site" evidence="8">
    <location>
        <position position="289"/>
    </location>
    <ligand>
        <name>substrate</name>
    </ligand>
</feature>
<evidence type="ECO:0000256" key="5">
    <source>
        <dbReference type="ARBA" id="ARBA00022679"/>
    </source>
</evidence>
<evidence type="ECO:0000256" key="2">
    <source>
        <dbReference type="ARBA" id="ARBA00011475"/>
    </source>
</evidence>
<sequence>MAGVDSIINVKDVLPVELVTGEAHLPKGYIAGGMHVGIKRKKKDLGWIVTETSAEGALVTTQNKYPAAPIVLIRETFGRFGPLKGVIVNSGNANALTGSDGMRDARVMQEKFAELIGARAHEVIIASTGVIGVPLPIEKILHGYDLLREDGALSHHDPEAFAASILTTDTVSKIVSAKLAIDGTVVTVSGYAKGSGMIQPNMATMLAYVMTDAEVKGADLYPLWKSVIQKTFNRISVDGDESTNDMALLLANGAAGVLLAPDHPAWPAFAGAVYAVARELARMIARDGEGATKLLEVVVTGAASEVDADKVGRAIVNSPLVKTAIYGEDANWGRIVAAIGNSGAAFDTQKVSVRIGDVLIFNAGVGLPFVESDVQAYLSGSTVRITVDMGAGDHESEWFGCDLTEGYVRINAHYRT</sequence>
<dbReference type="UniPathway" id="UPA00068">
    <property type="reaction ID" value="UER00106"/>
</dbReference>
<feature type="binding site" evidence="8">
    <location>
        <position position="416"/>
    </location>
    <ligand>
        <name>substrate</name>
    </ligand>
</feature>
<organism evidence="9 10">
    <name type="scientific">Candidatus Carbonibacillus altaicus</name>
    <dbReference type="NCBI Taxonomy" id="2163959"/>
    <lineage>
        <taxon>Bacteria</taxon>
        <taxon>Bacillati</taxon>
        <taxon>Bacillota</taxon>
        <taxon>Bacilli</taxon>
        <taxon>Bacillales</taxon>
        <taxon>Candidatus Carbonibacillus</taxon>
    </lineage>
</organism>
<dbReference type="HAMAP" id="MF_01106">
    <property type="entry name" value="ArgJ"/>
    <property type="match status" value="1"/>
</dbReference>
<dbReference type="GO" id="GO:0004358">
    <property type="term" value="F:L-glutamate N-acetyltransferase activity, acting on acetyl-L-ornithine as donor"/>
    <property type="evidence" value="ECO:0007669"/>
    <property type="project" value="UniProtKB-UniRule"/>
</dbReference>
<evidence type="ECO:0000313" key="9">
    <source>
        <dbReference type="EMBL" id="PTQ55366.1"/>
    </source>
</evidence>
<feature type="chain" id="PRO_5023333479" description="Arginine biosynthesis bifunctional protein ArgJ alpha chain" evidence="8">
    <location>
        <begin position="1"/>
        <end position="203"/>
    </location>
</feature>
<feature type="chain" id="PRO_5023333477" description="Arginine biosynthesis bifunctional protein ArgJ beta chain" evidence="8">
    <location>
        <begin position="204"/>
        <end position="416"/>
    </location>
</feature>
<comment type="pathway">
    <text evidence="8">Amino-acid biosynthesis; L-arginine biosynthesis; N(2)-acetyl-L-ornithine from L-glutamate: step 1/4.</text>
</comment>
<evidence type="ECO:0000313" key="10">
    <source>
        <dbReference type="Proteomes" id="UP000244338"/>
    </source>
</evidence>
<evidence type="ECO:0000256" key="3">
    <source>
        <dbReference type="ARBA" id="ARBA00022571"/>
    </source>
</evidence>
<keyword evidence="7 8" id="KW-0012">Acyltransferase</keyword>
<evidence type="ECO:0000256" key="7">
    <source>
        <dbReference type="ARBA" id="ARBA00023315"/>
    </source>
</evidence>
<dbReference type="GO" id="GO:0006592">
    <property type="term" value="P:ornithine biosynthetic process"/>
    <property type="evidence" value="ECO:0007669"/>
    <property type="project" value="TreeGrafter"/>
</dbReference>